<dbReference type="Proteomes" id="UP000602745">
    <property type="component" value="Unassembled WGS sequence"/>
</dbReference>
<gene>
    <name evidence="1" type="ORF">GCM10007276_08410</name>
</gene>
<comment type="caution">
    <text evidence="1">The sequence shown here is derived from an EMBL/GenBank/DDBJ whole genome shotgun (WGS) entry which is preliminary data.</text>
</comment>
<dbReference type="AlphaFoldDB" id="A0A8J2VMJ4"/>
<organism evidence="1 2">
    <name type="scientific">Agaricicola taiwanensis</name>
    <dbReference type="NCBI Taxonomy" id="591372"/>
    <lineage>
        <taxon>Bacteria</taxon>
        <taxon>Pseudomonadati</taxon>
        <taxon>Pseudomonadota</taxon>
        <taxon>Alphaproteobacteria</taxon>
        <taxon>Rhodobacterales</taxon>
        <taxon>Paracoccaceae</taxon>
        <taxon>Agaricicola</taxon>
    </lineage>
</organism>
<name>A0A8J2VMJ4_9RHOB</name>
<protein>
    <submittedName>
        <fullName evidence="1">Uncharacterized protein</fullName>
    </submittedName>
</protein>
<accession>A0A8J2VMJ4</accession>
<reference evidence="1" key="1">
    <citation type="journal article" date="2014" name="Int. J. Syst. Evol. Microbiol.">
        <title>Complete genome sequence of Corynebacterium casei LMG S-19264T (=DSM 44701T), isolated from a smear-ripened cheese.</title>
        <authorList>
            <consortium name="US DOE Joint Genome Institute (JGI-PGF)"/>
            <person name="Walter F."/>
            <person name="Albersmeier A."/>
            <person name="Kalinowski J."/>
            <person name="Ruckert C."/>
        </authorList>
    </citation>
    <scope>NUCLEOTIDE SEQUENCE</scope>
    <source>
        <strain evidence="1">CCM 7684</strain>
    </source>
</reference>
<evidence type="ECO:0000313" key="2">
    <source>
        <dbReference type="Proteomes" id="UP000602745"/>
    </source>
</evidence>
<sequence>MEEVAGKMGAADQADDTAVAVGQRCCGYLTHFNLRLGLPEAPESDELSTMAADHIATRSARKSPCCDLVHDEM</sequence>
<proteinExistence type="predicted"/>
<dbReference type="EMBL" id="BMCP01000001">
    <property type="protein sequence ID" value="GGE33448.1"/>
    <property type="molecule type" value="Genomic_DNA"/>
</dbReference>
<reference evidence="1" key="2">
    <citation type="submission" date="2020-09" db="EMBL/GenBank/DDBJ databases">
        <authorList>
            <person name="Sun Q."/>
            <person name="Sedlacek I."/>
        </authorList>
    </citation>
    <scope>NUCLEOTIDE SEQUENCE</scope>
    <source>
        <strain evidence="1">CCM 7684</strain>
    </source>
</reference>
<evidence type="ECO:0000313" key="1">
    <source>
        <dbReference type="EMBL" id="GGE33448.1"/>
    </source>
</evidence>
<keyword evidence="2" id="KW-1185">Reference proteome</keyword>